<dbReference type="AlphaFoldDB" id="A0A4V2X9T4"/>
<name>A0A4V2X9T4_PSEVA</name>
<sequence>MKHGTDLIHRNVRTILDLCFPDEPFDDQLRKTWMTESLLCSAPEEGKSVKSTAWRACSSCYLKPQLDLLSKAFIVALGLKAQQRLRSVGLTFFAAGAASPPGCNLPSTRDSWLKAAMALRTRGRN</sequence>
<keyword evidence="2" id="KW-1185">Reference proteome</keyword>
<proteinExistence type="predicted"/>
<comment type="caution">
    <text evidence="1">The sequence shown here is derived from an EMBL/GenBank/DDBJ whole genome shotgun (WGS) entry which is preliminary data.</text>
</comment>
<reference evidence="2" key="1">
    <citation type="journal article" date="2019" name="bioRxiv">
        <title>Bacterially produced spermidine induces plant systemic susceptibility to pathogens.</title>
        <authorList>
            <person name="Melnyk R.A."/>
            <person name="Beskrovnaya P.A."/>
            <person name="Liu Z."/>
            <person name="Song Y."/>
            <person name="Haney C.H."/>
        </authorList>
    </citation>
    <scope>NUCLEOTIDE SEQUENCE [LARGE SCALE GENOMIC DNA]</scope>
    <source>
        <strain evidence="2">Dha-51</strain>
    </source>
</reference>
<dbReference type="EMBL" id="RRZK01000009">
    <property type="protein sequence ID" value="TDB65045.1"/>
    <property type="molecule type" value="Genomic_DNA"/>
</dbReference>
<evidence type="ECO:0000313" key="1">
    <source>
        <dbReference type="EMBL" id="TDB65045.1"/>
    </source>
</evidence>
<dbReference type="Proteomes" id="UP000295254">
    <property type="component" value="Unassembled WGS sequence"/>
</dbReference>
<accession>A0A4V2X9T4</accession>
<dbReference type="OrthoDB" id="4926688at2"/>
<evidence type="ECO:0000313" key="2">
    <source>
        <dbReference type="Proteomes" id="UP000295254"/>
    </source>
</evidence>
<protein>
    <submittedName>
        <fullName evidence="1">Uncharacterized protein</fullName>
    </submittedName>
</protein>
<gene>
    <name evidence="1" type="ORF">EIY72_11315</name>
</gene>
<organism evidence="1 2">
    <name type="scientific">Pseudomonas vancouverensis</name>
    <dbReference type="NCBI Taxonomy" id="95300"/>
    <lineage>
        <taxon>Bacteria</taxon>
        <taxon>Pseudomonadati</taxon>
        <taxon>Pseudomonadota</taxon>
        <taxon>Gammaproteobacteria</taxon>
        <taxon>Pseudomonadales</taxon>
        <taxon>Pseudomonadaceae</taxon>
        <taxon>Pseudomonas</taxon>
    </lineage>
</organism>